<keyword evidence="3" id="KW-1185">Reference proteome</keyword>
<sequence length="197" mass="22135">MEAQFLDPDNWTTLAMLLAPGFLILGIRARFKEGAVPDLKDRAVSYAAVSAVYYAALRPLFEVPGAVALPGWLWAFLYYFVVPCVIGFIVVISDQKEWFYRQANRFGLKLTHHMPAAWDYAFSNLKQGNFLLVRLGDGTEYAGRMGAGSFASSNGGERDLYLEEVWVVRDDGPWEKVQPERGVLLCGKDIQVVEIFD</sequence>
<evidence type="ECO:0000313" key="3">
    <source>
        <dbReference type="Proteomes" id="UP000194420"/>
    </source>
</evidence>
<dbReference type="OrthoDB" id="8264877at2"/>
<keyword evidence="1" id="KW-1133">Transmembrane helix</keyword>
<accession>A0A1Y6EKM4</accession>
<name>A0A1Y6EKM4_9SPHN</name>
<proteinExistence type="predicted"/>
<gene>
    <name evidence="2" type="ORF">SAMN06297468_0567</name>
</gene>
<dbReference type="AlphaFoldDB" id="A0A1Y6EKM4"/>
<dbReference type="InterPro" id="IPR045919">
    <property type="entry name" value="DUF6338"/>
</dbReference>
<organism evidence="2 3">
    <name type="scientific">Altererythrobacter xiamenensis</name>
    <dbReference type="NCBI Taxonomy" id="1316679"/>
    <lineage>
        <taxon>Bacteria</taxon>
        <taxon>Pseudomonadati</taxon>
        <taxon>Pseudomonadota</taxon>
        <taxon>Alphaproteobacteria</taxon>
        <taxon>Sphingomonadales</taxon>
        <taxon>Erythrobacteraceae</taxon>
        <taxon>Altererythrobacter</taxon>
    </lineage>
</organism>
<evidence type="ECO:0000256" key="1">
    <source>
        <dbReference type="SAM" id="Phobius"/>
    </source>
</evidence>
<feature type="transmembrane region" description="Helical" evidence="1">
    <location>
        <begin position="43"/>
        <end position="61"/>
    </location>
</feature>
<reference evidence="3" key="1">
    <citation type="submission" date="2017-04" db="EMBL/GenBank/DDBJ databases">
        <authorList>
            <person name="Varghese N."/>
            <person name="Submissions S."/>
        </authorList>
    </citation>
    <scope>NUCLEOTIDE SEQUENCE [LARGE SCALE GENOMIC DNA]</scope>
</reference>
<dbReference type="EMBL" id="FXWG01000001">
    <property type="protein sequence ID" value="SMQ61480.1"/>
    <property type="molecule type" value="Genomic_DNA"/>
</dbReference>
<feature type="transmembrane region" description="Helical" evidence="1">
    <location>
        <begin position="12"/>
        <end position="31"/>
    </location>
</feature>
<dbReference type="Proteomes" id="UP000194420">
    <property type="component" value="Unassembled WGS sequence"/>
</dbReference>
<protein>
    <submittedName>
        <fullName evidence="2">Uncharacterized protein</fullName>
    </submittedName>
</protein>
<dbReference type="Pfam" id="PF19865">
    <property type="entry name" value="DUF6338"/>
    <property type="match status" value="1"/>
</dbReference>
<keyword evidence="1" id="KW-0812">Transmembrane</keyword>
<evidence type="ECO:0000313" key="2">
    <source>
        <dbReference type="EMBL" id="SMQ61480.1"/>
    </source>
</evidence>
<keyword evidence="1" id="KW-0472">Membrane</keyword>
<feature type="transmembrane region" description="Helical" evidence="1">
    <location>
        <begin position="73"/>
        <end position="92"/>
    </location>
</feature>
<dbReference type="RefSeq" id="WP_086436489.1">
    <property type="nucleotide sequence ID" value="NZ_FXWG01000001.1"/>
</dbReference>